<dbReference type="Proteomes" id="UP001167831">
    <property type="component" value="Unassembled WGS sequence"/>
</dbReference>
<dbReference type="Pfam" id="PF14730">
    <property type="entry name" value="DUF4468"/>
    <property type="match status" value="1"/>
</dbReference>
<dbReference type="RefSeq" id="WP_289826154.1">
    <property type="nucleotide sequence ID" value="NZ_JAUEIE010000016.1"/>
</dbReference>
<feature type="signal peptide" evidence="2">
    <location>
        <begin position="1"/>
        <end position="18"/>
    </location>
</feature>
<evidence type="ECO:0000313" key="4">
    <source>
        <dbReference type="EMBL" id="MDN0023660.1"/>
    </source>
</evidence>
<evidence type="ECO:0000256" key="1">
    <source>
        <dbReference type="SAM" id="MobiDB-lite"/>
    </source>
</evidence>
<dbReference type="EMBL" id="JAUEIF010000011">
    <property type="protein sequence ID" value="MDN0026003.1"/>
    <property type="molecule type" value="Genomic_DNA"/>
</dbReference>
<dbReference type="InterPro" id="IPR027823">
    <property type="entry name" value="DUF4468"/>
</dbReference>
<evidence type="ECO:0000313" key="5">
    <source>
        <dbReference type="EMBL" id="MDN0026003.1"/>
    </source>
</evidence>
<feature type="region of interest" description="Disordered" evidence="1">
    <location>
        <begin position="31"/>
        <end position="83"/>
    </location>
</feature>
<keyword evidence="2" id="KW-0732">Signal</keyword>
<protein>
    <submittedName>
        <fullName evidence="5">DUF4468 domain-containing protein</fullName>
    </submittedName>
</protein>
<dbReference type="Gene3D" id="3.30.530.80">
    <property type="match status" value="1"/>
</dbReference>
<proteinExistence type="predicted"/>
<gene>
    <name evidence="4" type="ORF">QVN81_11635</name>
    <name evidence="5" type="ORF">QVN84_10800</name>
</gene>
<evidence type="ECO:0000313" key="7">
    <source>
        <dbReference type="Proteomes" id="UP001168478"/>
    </source>
</evidence>
<evidence type="ECO:0000256" key="2">
    <source>
        <dbReference type="SAM" id="SignalP"/>
    </source>
</evidence>
<comment type="caution">
    <text evidence="5">The sequence shown here is derived from an EMBL/GenBank/DDBJ whole genome shotgun (WGS) entry which is preliminary data.</text>
</comment>
<dbReference type="CDD" id="cd12190">
    <property type="entry name" value="Bacova_04320_like"/>
    <property type="match status" value="1"/>
</dbReference>
<dbReference type="Proteomes" id="UP001168478">
    <property type="component" value="Unassembled WGS sequence"/>
</dbReference>
<organism evidence="5 7">
    <name type="scientific">Leyella lascolaii</name>
    <dbReference type="NCBI Taxonomy" id="1776379"/>
    <lineage>
        <taxon>Bacteria</taxon>
        <taxon>Pseudomonadati</taxon>
        <taxon>Bacteroidota</taxon>
        <taxon>Bacteroidia</taxon>
        <taxon>Bacteroidales</taxon>
        <taxon>Prevotellaceae</taxon>
        <taxon>Leyella</taxon>
    </lineage>
</organism>
<evidence type="ECO:0000259" key="3">
    <source>
        <dbReference type="Pfam" id="PF14730"/>
    </source>
</evidence>
<reference evidence="5" key="2">
    <citation type="submission" date="2023-08" db="EMBL/GenBank/DDBJ databases">
        <title>Identification and characterization of horizontal gene transfer across gut microbiota members of farm animals based on homology search.</title>
        <authorList>
            <person name="Schwarzerova J."/>
            <person name="Nykrynova M."/>
            <person name="Jureckova K."/>
            <person name="Cejkova D."/>
            <person name="Rychlik I."/>
        </authorList>
    </citation>
    <scope>NUCLEOTIDE SEQUENCE</scope>
    <source>
        <strain evidence="5">ET15</strain>
        <strain evidence="4">ET37</strain>
    </source>
</reference>
<feature type="domain" description="DUF4468" evidence="3">
    <location>
        <begin position="108"/>
        <end position="199"/>
    </location>
</feature>
<dbReference type="AlphaFoldDB" id="A0AAW7JRN4"/>
<evidence type="ECO:0000313" key="6">
    <source>
        <dbReference type="Proteomes" id="UP001167831"/>
    </source>
</evidence>
<dbReference type="EMBL" id="JAUEIE010000016">
    <property type="protein sequence ID" value="MDN0023660.1"/>
    <property type="molecule type" value="Genomic_DNA"/>
</dbReference>
<accession>A0AAW7JRN4</accession>
<sequence>MKKLLIMIFLSIPLVSMAQNGWERVLTEKEKQEQIEKAEAAAKKARKDAEKQAKKSKKTNKNGKDSASDNDIAEISTSTDSKDNGKKYKYSKYIQPGAVPEVDGKVIFTLELDVPGKNAQQIYDRMYNTLDGLAKKENQINSGILLVNKEEHIIAAKYSEWLEFTRNFFVLDRTEFNYTIIATCKDNHLTMTLERITYNYEEGRETGFMLPAEKLITDEYALNKKKKKLKPTFSKFRRNTIDRKDEIFQEVKDRLL</sequence>
<reference evidence="5" key="1">
    <citation type="submission" date="2023-06" db="EMBL/GenBank/DDBJ databases">
        <authorList>
            <person name="Zeman M."/>
            <person name="Kubasova T."/>
            <person name="Jahodarova E."/>
            <person name="Nykrynova M."/>
            <person name="Rychlik I."/>
        </authorList>
    </citation>
    <scope>NUCLEOTIDE SEQUENCE</scope>
    <source>
        <strain evidence="5">ET15</strain>
        <strain evidence="4">ET37</strain>
    </source>
</reference>
<feature type="chain" id="PRO_5043543799" evidence="2">
    <location>
        <begin position="19"/>
        <end position="256"/>
    </location>
</feature>
<feature type="compositionally biased region" description="Basic and acidic residues" evidence="1">
    <location>
        <begin position="31"/>
        <end position="53"/>
    </location>
</feature>
<name>A0AAW7JRN4_9BACT</name>
<keyword evidence="6" id="KW-1185">Reference proteome</keyword>